<dbReference type="Pfam" id="PF13412">
    <property type="entry name" value="HTH_24"/>
    <property type="match status" value="1"/>
</dbReference>
<keyword evidence="4" id="KW-1185">Reference proteome</keyword>
<gene>
    <name evidence="3" type="ORF">SAMN04488571_101154</name>
</gene>
<dbReference type="SUPFAM" id="SSF46785">
    <property type="entry name" value="Winged helix' DNA-binding domain"/>
    <property type="match status" value="2"/>
</dbReference>
<dbReference type="InterPro" id="IPR036390">
    <property type="entry name" value="WH_DNA-bd_sf"/>
</dbReference>
<dbReference type="InterPro" id="IPR036388">
    <property type="entry name" value="WH-like_DNA-bd_sf"/>
</dbReference>
<dbReference type="AlphaFoldDB" id="A0A1G8WXH6"/>
<protein>
    <submittedName>
        <fullName evidence="3">Predicted transcriptional regulator, containsd two HTH domains</fullName>
    </submittedName>
</protein>
<proteinExistence type="predicted"/>
<dbReference type="STRING" id="2200.GCA_001571405_00899"/>
<evidence type="ECO:0000313" key="4">
    <source>
        <dbReference type="Proteomes" id="UP000326500"/>
    </source>
</evidence>
<dbReference type="PROSITE" id="PS50987">
    <property type="entry name" value="HTH_ARSR_2"/>
    <property type="match status" value="1"/>
</dbReference>
<name>A0A1G8WXH6_9EURY</name>
<dbReference type="CDD" id="cd00090">
    <property type="entry name" value="HTH_ARSR"/>
    <property type="match status" value="2"/>
</dbReference>
<dbReference type="InterPro" id="IPR056504">
    <property type="entry name" value="HTH_HVO_0163_N"/>
</dbReference>
<dbReference type="PANTHER" id="PTHR36216:SF1">
    <property type="entry name" value="HTH ARSR-TYPE DOMAIN-CONTAINING PROTEIN"/>
    <property type="match status" value="1"/>
</dbReference>
<dbReference type="Proteomes" id="UP000326500">
    <property type="component" value="Unassembled WGS sequence"/>
</dbReference>
<dbReference type="InterPro" id="IPR001845">
    <property type="entry name" value="HTH_ArsR_DNA-bd_dom"/>
</dbReference>
<dbReference type="InterPro" id="IPR011991">
    <property type="entry name" value="ArsR-like_HTH"/>
</dbReference>
<evidence type="ECO:0000313" key="3">
    <source>
        <dbReference type="EMBL" id="SDJ83092.1"/>
    </source>
</evidence>
<dbReference type="GO" id="GO:0003700">
    <property type="term" value="F:DNA-binding transcription factor activity"/>
    <property type="evidence" value="ECO:0007669"/>
    <property type="project" value="InterPro"/>
</dbReference>
<reference evidence="3 4" key="1">
    <citation type="submission" date="2016-10" db="EMBL/GenBank/DDBJ databases">
        <authorList>
            <person name="Varghese N."/>
            <person name="Submissions S."/>
        </authorList>
    </citation>
    <scope>NUCLEOTIDE SEQUENCE [LARGE SCALE GENOMIC DNA]</scope>
    <source>
        <strain evidence="3 4">DSM 2373</strain>
    </source>
</reference>
<evidence type="ECO:0000259" key="2">
    <source>
        <dbReference type="PROSITE" id="PS50987"/>
    </source>
</evidence>
<feature type="region of interest" description="Disordered" evidence="1">
    <location>
        <begin position="1"/>
        <end position="20"/>
    </location>
</feature>
<dbReference type="Pfam" id="PF24266">
    <property type="entry name" value="HTH_HVO_0163_N"/>
    <property type="match status" value="1"/>
</dbReference>
<sequence>MFTARRYHQRDHTPSTSTNTRPGGHLRLLILSILFLVLLVAVADATEYTVRPSRNVGQEPGMSISGEKVQEVDPIPLWLFLLLSVFPQLTAAPIETLIPLKAAGYLGYKRICKENALESPQRRKILRFVKRNPGLHFREILRRVPLTRGTLDYHMKTMESVGLLKTILERGRTHYFVADAPYSAEEETLIIALRNESLRRIITEIYLNQGACNEEIAENVELSGTTVYEHLRYLEDLGVVIAERDGRCVRYTLAENYSRILTDMRIIIPNRPGARQHPLEGSAPGRDIDGLLSQLRFDPVPHVGDRSS</sequence>
<dbReference type="SMART" id="SM00418">
    <property type="entry name" value="HTH_ARSR"/>
    <property type="match status" value="2"/>
</dbReference>
<organism evidence="3 4">
    <name type="scientific">Methanoculleus thermophilus</name>
    <dbReference type="NCBI Taxonomy" id="2200"/>
    <lineage>
        <taxon>Archaea</taxon>
        <taxon>Methanobacteriati</taxon>
        <taxon>Methanobacteriota</taxon>
        <taxon>Stenosarchaea group</taxon>
        <taxon>Methanomicrobia</taxon>
        <taxon>Methanomicrobiales</taxon>
        <taxon>Methanomicrobiaceae</taxon>
        <taxon>Methanoculleus</taxon>
    </lineage>
</organism>
<accession>A0A1G8WXH6</accession>
<evidence type="ECO:0000256" key="1">
    <source>
        <dbReference type="SAM" id="MobiDB-lite"/>
    </source>
</evidence>
<feature type="domain" description="HTH arsR-type" evidence="2">
    <location>
        <begin position="178"/>
        <end position="273"/>
    </location>
</feature>
<dbReference type="EMBL" id="FNFT01000001">
    <property type="protein sequence ID" value="SDJ83092.1"/>
    <property type="molecule type" value="Genomic_DNA"/>
</dbReference>
<dbReference type="Gene3D" id="1.10.10.10">
    <property type="entry name" value="Winged helix-like DNA-binding domain superfamily/Winged helix DNA-binding domain"/>
    <property type="match status" value="2"/>
</dbReference>
<dbReference type="PANTHER" id="PTHR36216">
    <property type="entry name" value="TRANSCRIPTIONAL REGULATOR, TRMB"/>
    <property type="match status" value="1"/>
</dbReference>